<evidence type="ECO:0000256" key="2">
    <source>
        <dbReference type="ARBA" id="ARBA00023125"/>
    </source>
</evidence>
<dbReference type="PANTHER" id="PTHR30055:SF234">
    <property type="entry name" value="HTH-TYPE TRANSCRIPTIONAL REGULATOR BETI"/>
    <property type="match status" value="1"/>
</dbReference>
<dbReference type="SUPFAM" id="SSF46689">
    <property type="entry name" value="Homeodomain-like"/>
    <property type="match status" value="1"/>
</dbReference>
<dbReference type="Proteomes" id="UP001181622">
    <property type="component" value="Unassembled WGS sequence"/>
</dbReference>
<sequence length="209" mass="22593">MSQSKTKFASHSVRGEPLRQKVLDAAERLLRQGKAEFSMRDLAAEASVSFATPFNQFGGKAALMHALSGRRIATMEARYGAARPTGDAAERLRLAVAIATEVMLEEPEVNRAVMGWIGAPGPTSGEVLARSSAFWALALDDGDGLSAERRADALRRLPEQLAFAFRGVLSFWTAGELRDETLEEKAQEMARSLLMGSGSSNETFSGTKK</sequence>
<keyword evidence="7" id="KW-1185">Reference proteome</keyword>
<evidence type="ECO:0000256" key="4">
    <source>
        <dbReference type="PROSITE-ProRule" id="PRU00335"/>
    </source>
</evidence>
<dbReference type="EMBL" id="JADBEO010000007">
    <property type="protein sequence ID" value="MDR4305934.1"/>
    <property type="molecule type" value="Genomic_DNA"/>
</dbReference>
<dbReference type="PROSITE" id="PS50977">
    <property type="entry name" value="HTH_TETR_2"/>
    <property type="match status" value="1"/>
</dbReference>
<evidence type="ECO:0000256" key="3">
    <source>
        <dbReference type="ARBA" id="ARBA00023163"/>
    </source>
</evidence>
<comment type="caution">
    <text evidence="6">The sequence shown here is derived from an EMBL/GenBank/DDBJ whole genome shotgun (WGS) entry which is preliminary data.</text>
</comment>
<dbReference type="InterPro" id="IPR001647">
    <property type="entry name" value="HTH_TetR"/>
</dbReference>
<keyword evidence="1" id="KW-0805">Transcription regulation</keyword>
<dbReference type="InterPro" id="IPR009057">
    <property type="entry name" value="Homeodomain-like_sf"/>
</dbReference>
<protein>
    <submittedName>
        <fullName evidence="6">TetR/AcrR family transcriptional regulator</fullName>
    </submittedName>
</protein>
<evidence type="ECO:0000313" key="6">
    <source>
        <dbReference type="EMBL" id="MDR4305934.1"/>
    </source>
</evidence>
<dbReference type="Gene3D" id="1.10.357.10">
    <property type="entry name" value="Tetracycline Repressor, domain 2"/>
    <property type="match status" value="1"/>
</dbReference>
<evidence type="ECO:0000259" key="5">
    <source>
        <dbReference type="PROSITE" id="PS50977"/>
    </source>
</evidence>
<dbReference type="RefSeq" id="WP_309389333.1">
    <property type="nucleotide sequence ID" value="NZ_JADBEO010000007.1"/>
</dbReference>
<proteinExistence type="predicted"/>
<keyword evidence="3" id="KW-0804">Transcription</keyword>
<gene>
    <name evidence="6" type="ORF">IHQ68_04745</name>
</gene>
<organism evidence="6 7">
    <name type="scientific">Chelatococcus sambhunathii</name>
    <dbReference type="NCBI Taxonomy" id="363953"/>
    <lineage>
        <taxon>Bacteria</taxon>
        <taxon>Pseudomonadati</taxon>
        <taxon>Pseudomonadota</taxon>
        <taxon>Alphaproteobacteria</taxon>
        <taxon>Hyphomicrobiales</taxon>
        <taxon>Chelatococcaceae</taxon>
        <taxon>Chelatococcus</taxon>
    </lineage>
</organism>
<name>A0ABU1DCW5_9HYPH</name>
<evidence type="ECO:0000313" key="7">
    <source>
        <dbReference type="Proteomes" id="UP001181622"/>
    </source>
</evidence>
<reference evidence="6" key="1">
    <citation type="submission" date="2020-10" db="EMBL/GenBank/DDBJ databases">
        <authorList>
            <person name="Abbas A."/>
            <person name="Razzaq R."/>
            <person name="Waqas M."/>
            <person name="Abbas N."/>
            <person name="Nielsen T.K."/>
            <person name="Hansen L.H."/>
            <person name="Hussain S."/>
            <person name="Shahid M."/>
        </authorList>
    </citation>
    <scope>NUCLEOTIDE SEQUENCE</scope>
    <source>
        <strain evidence="6">S14</strain>
    </source>
</reference>
<dbReference type="InterPro" id="IPR050109">
    <property type="entry name" value="HTH-type_TetR-like_transc_reg"/>
</dbReference>
<feature type="DNA-binding region" description="H-T-H motif" evidence="4">
    <location>
        <begin position="38"/>
        <end position="57"/>
    </location>
</feature>
<dbReference type="Pfam" id="PF00440">
    <property type="entry name" value="TetR_N"/>
    <property type="match status" value="1"/>
</dbReference>
<accession>A0ABU1DCW5</accession>
<dbReference type="PANTHER" id="PTHR30055">
    <property type="entry name" value="HTH-TYPE TRANSCRIPTIONAL REGULATOR RUTR"/>
    <property type="match status" value="1"/>
</dbReference>
<evidence type="ECO:0000256" key="1">
    <source>
        <dbReference type="ARBA" id="ARBA00023015"/>
    </source>
</evidence>
<keyword evidence="2 4" id="KW-0238">DNA-binding</keyword>
<feature type="domain" description="HTH tetR-type" evidence="5">
    <location>
        <begin position="16"/>
        <end position="75"/>
    </location>
</feature>